<feature type="transmembrane region" description="Helical" evidence="7">
    <location>
        <begin position="298"/>
        <end position="322"/>
    </location>
</feature>
<feature type="domain" description="ABC transmembrane type-1" evidence="9">
    <location>
        <begin position="100"/>
        <end position="319"/>
    </location>
</feature>
<dbReference type="Proteomes" id="UP000234778">
    <property type="component" value="Unassembled WGS sequence"/>
</dbReference>
<dbReference type="Gene3D" id="1.10.3720.10">
    <property type="entry name" value="MetI-like"/>
    <property type="match status" value="1"/>
</dbReference>
<evidence type="ECO:0000259" key="9">
    <source>
        <dbReference type="PROSITE" id="PS50928"/>
    </source>
</evidence>
<dbReference type="PANTHER" id="PTHR30193:SF37">
    <property type="entry name" value="INNER MEMBRANE ABC TRANSPORTER PERMEASE PROTEIN YCJO"/>
    <property type="match status" value="1"/>
</dbReference>
<protein>
    <submittedName>
        <fullName evidence="10">Sugar ABC transporter permease</fullName>
    </submittedName>
</protein>
<feature type="transmembrane region" description="Helical" evidence="7">
    <location>
        <begin position="42"/>
        <end position="67"/>
    </location>
</feature>
<comment type="similarity">
    <text evidence="7">Belongs to the binding-protein-dependent transport system permease family.</text>
</comment>
<dbReference type="GO" id="GO:0055085">
    <property type="term" value="P:transmembrane transport"/>
    <property type="evidence" value="ECO:0007669"/>
    <property type="project" value="InterPro"/>
</dbReference>
<gene>
    <name evidence="10" type="ORF">CYJ26_04370</name>
</gene>
<comment type="subcellular location">
    <subcellularLocation>
        <location evidence="1 7">Cell membrane</location>
        <topology evidence="1 7">Multi-pass membrane protein</topology>
    </subcellularLocation>
</comment>
<keyword evidence="5 7" id="KW-1133">Transmembrane helix</keyword>
<organism evidence="10 11">
    <name type="scientific">Actinomyces urogenitalis</name>
    <dbReference type="NCBI Taxonomy" id="103621"/>
    <lineage>
        <taxon>Bacteria</taxon>
        <taxon>Bacillati</taxon>
        <taxon>Actinomycetota</taxon>
        <taxon>Actinomycetes</taxon>
        <taxon>Actinomycetales</taxon>
        <taxon>Actinomycetaceae</taxon>
        <taxon>Actinomyces</taxon>
    </lineage>
</organism>
<proteinExistence type="inferred from homology"/>
<feature type="transmembrane region" description="Helical" evidence="7">
    <location>
        <begin position="104"/>
        <end position="126"/>
    </location>
</feature>
<feature type="region of interest" description="Disordered" evidence="8">
    <location>
        <begin position="1"/>
        <end position="32"/>
    </location>
</feature>
<feature type="transmembrane region" description="Helical" evidence="7">
    <location>
        <begin position="252"/>
        <end position="272"/>
    </location>
</feature>
<sequence>MSVSRAAPSCLLSPPRSTRKKPPVPTARTTTVHRSRRRSLPYLLYLIPGAVSFAVIIAFPLTMNIWYSLHKWKGGMAPMRFIGLDNYKALLADEKFWASFGNSMYMIVAMVVIPTLIGLFLASVLFDYIGKHFNSSVATTLRAMYYLPQILPISVAGIVWNWILNSQTGALNTILRGIGIDNPPNWLGSTSTALPAVMFVLIWIQIGYPTVIFMSALQRVDPELYEAAELDGAGWLARFRAITIPQIKPETFVIVLTCTIAALKVFAPVYVLTRGGPESSTLVPSYYSYLNFFDKSKVGYGAAISTVLTLVIIVIAGVIQFFQNRSARREEEGR</sequence>
<dbReference type="AlphaFoldDB" id="A0A2I1KTJ9"/>
<dbReference type="PANTHER" id="PTHR30193">
    <property type="entry name" value="ABC TRANSPORTER PERMEASE PROTEIN"/>
    <property type="match status" value="1"/>
</dbReference>
<keyword evidence="3" id="KW-1003">Cell membrane</keyword>
<evidence type="ECO:0000256" key="7">
    <source>
        <dbReference type="RuleBase" id="RU363032"/>
    </source>
</evidence>
<keyword evidence="4 7" id="KW-0812">Transmembrane</keyword>
<evidence type="ECO:0000256" key="4">
    <source>
        <dbReference type="ARBA" id="ARBA00022692"/>
    </source>
</evidence>
<dbReference type="PROSITE" id="PS50928">
    <property type="entry name" value="ABC_TM1"/>
    <property type="match status" value="1"/>
</dbReference>
<comment type="caution">
    <text evidence="10">The sequence shown here is derived from an EMBL/GenBank/DDBJ whole genome shotgun (WGS) entry which is preliminary data.</text>
</comment>
<evidence type="ECO:0000313" key="11">
    <source>
        <dbReference type="Proteomes" id="UP000234778"/>
    </source>
</evidence>
<evidence type="ECO:0000256" key="2">
    <source>
        <dbReference type="ARBA" id="ARBA00022448"/>
    </source>
</evidence>
<dbReference type="GO" id="GO:0005886">
    <property type="term" value="C:plasma membrane"/>
    <property type="evidence" value="ECO:0007669"/>
    <property type="project" value="UniProtKB-SubCell"/>
</dbReference>
<evidence type="ECO:0000313" key="10">
    <source>
        <dbReference type="EMBL" id="PKY98951.1"/>
    </source>
</evidence>
<dbReference type="CDD" id="cd06261">
    <property type="entry name" value="TM_PBP2"/>
    <property type="match status" value="1"/>
</dbReference>
<evidence type="ECO:0000256" key="5">
    <source>
        <dbReference type="ARBA" id="ARBA00022989"/>
    </source>
</evidence>
<dbReference type="Pfam" id="PF00528">
    <property type="entry name" value="BPD_transp_1"/>
    <property type="match status" value="1"/>
</dbReference>
<evidence type="ECO:0000256" key="3">
    <source>
        <dbReference type="ARBA" id="ARBA00022475"/>
    </source>
</evidence>
<feature type="transmembrane region" description="Helical" evidence="7">
    <location>
        <begin position="146"/>
        <end position="163"/>
    </location>
</feature>
<keyword evidence="2 7" id="KW-0813">Transport</keyword>
<dbReference type="InterPro" id="IPR051393">
    <property type="entry name" value="ABC_transporter_permease"/>
</dbReference>
<reference evidence="10 11" key="1">
    <citation type="submission" date="2017-12" db="EMBL/GenBank/DDBJ databases">
        <title>Phylogenetic diversity of female urinary microbiome.</title>
        <authorList>
            <person name="Thomas-White K."/>
            <person name="Wolfe A.J."/>
        </authorList>
    </citation>
    <scope>NUCLEOTIDE SEQUENCE [LARGE SCALE GENOMIC DNA]</scope>
    <source>
        <strain evidence="10 11">UMB0319</strain>
    </source>
</reference>
<evidence type="ECO:0000256" key="1">
    <source>
        <dbReference type="ARBA" id="ARBA00004651"/>
    </source>
</evidence>
<feature type="transmembrane region" description="Helical" evidence="7">
    <location>
        <begin position="193"/>
        <end position="217"/>
    </location>
</feature>
<name>A0A2I1KTJ9_9ACTO</name>
<keyword evidence="6 7" id="KW-0472">Membrane</keyword>
<evidence type="ECO:0000256" key="8">
    <source>
        <dbReference type="SAM" id="MobiDB-lite"/>
    </source>
</evidence>
<accession>A0A2I1KTJ9</accession>
<dbReference type="InterPro" id="IPR000515">
    <property type="entry name" value="MetI-like"/>
</dbReference>
<evidence type="ECO:0000256" key="6">
    <source>
        <dbReference type="ARBA" id="ARBA00023136"/>
    </source>
</evidence>
<dbReference type="EMBL" id="PKHA01000003">
    <property type="protein sequence ID" value="PKY98951.1"/>
    <property type="molecule type" value="Genomic_DNA"/>
</dbReference>
<dbReference type="InterPro" id="IPR035906">
    <property type="entry name" value="MetI-like_sf"/>
</dbReference>
<dbReference type="SUPFAM" id="SSF161098">
    <property type="entry name" value="MetI-like"/>
    <property type="match status" value="1"/>
</dbReference>